<evidence type="ECO:0000313" key="4">
    <source>
        <dbReference type="Proteomes" id="UP000182725"/>
    </source>
</evidence>
<accession>A0A1H5KDV3</accession>
<dbReference type="InterPro" id="IPR052698">
    <property type="entry name" value="MoCofactor_Util/Proc"/>
</dbReference>
<gene>
    <name evidence="3" type="ORF">SAMN04489740_1948</name>
</gene>
<dbReference type="InterPro" id="IPR027051">
    <property type="entry name" value="XdhC_Rossmann_dom"/>
</dbReference>
<organism evidence="3 4">
    <name type="scientific">Arthrobacter alpinus</name>
    <dbReference type="NCBI Taxonomy" id="656366"/>
    <lineage>
        <taxon>Bacteria</taxon>
        <taxon>Bacillati</taxon>
        <taxon>Actinomycetota</taxon>
        <taxon>Actinomycetes</taxon>
        <taxon>Micrococcales</taxon>
        <taxon>Micrococcaceae</taxon>
        <taxon>Arthrobacter</taxon>
    </lineage>
</organism>
<reference evidence="3 4" key="1">
    <citation type="submission" date="2016-10" db="EMBL/GenBank/DDBJ databases">
        <authorList>
            <person name="de Groot N.N."/>
        </authorList>
    </citation>
    <scope>NUCLEOTIDE SEQUENCE [LARGE SCALE GENOMIC DNA]</scope>
    <source>
        <strain evidence="3 4">DSM 22274</strain>
    </source>
</reference>
<dbReference type="EMBL" id="FNTV01000001">
    <property type="protein sequence ID" value="SEE62218.1"/>
    <property type="molecule type" value="Genomic_DNA"/>
</dbReference>
<dbReference type="Proteomes" id="UP000182725">
    <property type="component" value="Unassembled WGS sequence"/>
</dbReference>
<dbReference type="Gene3D" id="3.40.50.720">
    <property type="entry name" value="NAD(P)-binding Rossmann-like Domain"/>
    <property type="match status" value="1"/>
</dbReference>
<dbReference type="InterPro" id="IPR014308">
    <property type="entry name" value="Xanthine_DH_XdhC"/>
</dbReference>
<dbReference type="NCBIfam" id="TIGR02964">
    <property type="entry name" value="xanthine_xdhC"/>
    <property type="match status" value="1"/>
</dbReference>
<protein>
    <submittedName>
        <fullName evidence="3">Molybdenum cofactor sulfurylase</fullName>
    </submittedName>
</protein>
<dbReference type="InterPro" id="IPR003777">
    <property type="entry name" value="XdhC_CoxI"/>
</dbReference>
<dbReference type="Pfam" id="PF13478">
    <property type="entry name" value="XdhC_C"/>
    <property type="match status" value="1"/>
</dbReference>
<evidence type="ECO:0000259" key="2">
    <source>
        <dbReference type="Pfam" id="PF13478"/>
    </source>
</evidence>
<evidence type="ECO:0000313" key="3">
    <source>
        <dbReference type="EMBL" id="SEE62218.1"/>
    </source>
</evidence>
<dbReference type="SUPFAM" id="SSF51735">
    <property type="entry name" value="NAD(P)-binding Rossmann-fold domains"/>
    <property type="match status" value="1"/>
</dbReference>
<dbReference type="AlphaFoldDB" id="A0A1H5KDV3"/>
<dbReference type="Pfam" id="PF02625">
    <property type="entry name" value="XdhC_CoxI"/>
    <property type="match status" value="1"/>
</dbReference>
<dbReference type="RefSeq" id="WP_074711475.1">
    <property type="nucleotide sequence ID" value="NZ_FNTV01000001.1"/>
</dbReference>
<sequence length="274" mass="29433">MDWLAALTQLRERNETAVIATLAHARGHSPRDAGAKMVISAHELWGSIGGGNFEASIVDRARKLIAAGGSAPELMTFALNDKVAGTHGVQCCGGEVTVFLEVINSRRTVVIFGMGHVGYEISHILARQPLNLILVDTRQEALTTERMEPLRGGPARLSIRHEIAPEVVLPTLPEGATVLVLTHDHTEDFVLCEAALRTTLFHIGLIGSRSKFARFRKNLAAEGHAEAEIDRITCPIGIPTIAGKDPASIAVGVVADLLARWENAGGEPQGEYLH</sequence>
<feature type="domain" description="XdhC Rossmann" evidence="2">
    <location>
        <begin position="109"/>
        <end position="257"/>
    </location>
</feature>
<dbReference type="PANTHER" id="PTHR30388:SF6">
    <property type="entry name" value="XANTHINE DEHYDROGENASE SUBUNIT A-RELATED"/>
    <property type="match status" value="1"/>
</dbReference>
<feature type="domain" description="XdhC- CoxI" evidence="1">
    <location>
        <begin position="11"/>
        <end position="77"/>
    </location>
</feature>
<evidence type="ECO:0000259" key="1">
    <source>
        <dbReference type="Pfam" id="PF02625"/>
    </source>
</evidence>
<dbReference type="InterPro" id="IPR036291">
    <property type="entry name" value="NAD(P)-bd_dom_sf"/>
</dbReference>
<dbReference type="PANTHER" id="PTHR30388">
    <property type="entry name" value="ALDEHYDE OXIDOREDUCTASE MOLYBDENUM COFACTOR ASSEMBLY PROTEIN"/>
    <property type="match status" value="1"/>
</dbReference>
<proteinExistence type="predicted"/>
<name>A0A1H5KDV3_9MICC</name>